<comment type="caution">
    <text evidence="9">The sequence shown here is derived from an EMBL/GenBank/DDBJ whole genome shotgun (WGS) entry which is preliminary data.</text>
</comment>
<evidence type="ECO:0000313" key="10">
    <source>
        <dbReference type="Proteomes" id="UP000824469"/>
    </source>
</evidence>
<dbReference type="SUPFAM" id="SSF111331">
    <property type="entry name" value="NAD kinase/diacylglycerol kinase-like"/>
    <property type="match status" value="1"/>
</dbReference>
<organism evidence="9 10">
    <name type="scientific">Taxus chinensis</name>
    <name type="common">Chinese yew</name>
    <name type="synonym">Taxus wallichiana var. chinensis</name>
    <dbReference type="NCBI Taxonomy" id="29808"/>
    <lineage>
        <taxon>Eukaryota</taxon>
        <taxon>Viridiplantae</taxon>
        <taxon>Streptophyta</taxon>
        <taxon>Embryophyta</taxon>
        <taxon>Tracheophyta</taxon>
        <taxon>Spermatophyta</taxon>
        <taxon>Pinopsida</taxon>
        <taxon>Pinidae</taxon>
        <taxon>Conifers II</taxon>
        <taxon>Cupressales</taxon>
        <taxon>Taxaceae</taxon>
        <taxon>Taxus</taxon>
    </lineage>
</organism>
<keyword evidence="4 6" id="KW-0418">Kinase</keyword>
<feature type="non-terminal residue" evidence="9">
    <location>
        <position position="1"/>
    </location>
</feature>
<dbReference type="GO" id="GO:0007200">
    <property type="term" value="P:phospholipase C-activating G protein-coupled receptor signaling pathway"/>
    <property type="evidence" value="ECO:0007669"/>
    <property type="project" value="InterPro"/>
</dbReference>
<dbReference type="InterPro" id="IPR000756">
    <property type="entry name" value="Diacylglycerol_kin_accessory"/>
</dbReference>
<dbReference type="AlphaFoldDB" id="A0AA38CPH0"/>
<accession>A0AA38CPH0</accession>
<evidence type="ECO:0000256" key="3">
    <source>
        <dbReference type="ARBA" id="ARBA00022741"/>
    </source>
</evidence>
<feature type="compositionally biased region" description="Basic and acidic residues" evidence="7">
    <location>
        <begin position="1"/>
        <end position="13"/>
    </location>
</feature>
<comment type="similarity">
    <text evidence="1 6">Belongs to the eukaryotic diacylglycerol kinase family.</text>
</comment>
<keyword evidence="2 6" id="KW-0808">Transferase</keyword>
<feature type="region of interest" description="Disordered" evidence="7">
    <location>
        <begin position="1"/>
        <end position="23"/>
    </location>
</feature>
<evidence type="ECO:0000259" key="8">
    <source>
        <dbReference type="PROSITE" id="PS50146"/>
    </source>
</evidence>
<evidence type="ECO:0000256" key="7">
    <source>
        <dbReference type="SAM" id="MobiDB-lite"/>
    </source>
</evidence>
<keyword evidence="10" id="KW-1185">Reference proteome</keyword>
<keyword evidence="3 6" id="KW-0547">Nucleotide-binding</keyword>
<sequence length="473" mass="53162">MAAETEERQRSPDLEFSSTEIEENHVETNRVAARSSVVDSFKGCGFSGLKINKDELRRKMLIPEYLRNAMVEAVIKKEFVYDADRHRGDKTGTAPEAAIIVFINSKSGGHHGPALKTKLQELISEEQVFDLSDVKPSDFIQHGLGCLEKLASFGDPCAQETRNRVRIMVAGGDGTVGWVLGTIGELHLENRKPIPPVGVIPLGTGNDLSRSFGWGGSFPFAWKPSIKRSLSRAISGPICRLDSWQMVLTTPDGQKIELPYALKPRQQTSIPQERIQDGTLSNSYVSYGGVFYNYFSLGMDAQVAYGFHHLRNEKPYLARGPITNKMIYSTYSCAQGWFCTPFSANPRVRGLNNILQIHIKRGNCSDWEFLRIPSSVRAVVALNLHNYASGRNPWGHPSPNYLEKRGFVDAHPDDGLLEIFGLKEGWHTTFVMFELIKAKHLAQSSDRMIVNLLCLNIDIFYNQRDLNYVYFKQ</sequence>
<dbReference type="PROSITE" id="PS50146">
    <property type="entry name" value="DAGK"/>
    <property type="match status" value="1"/>
</dbReference>
<evidence type="ECO:0000256" key="5">
    <source>
        <dbReference type="ARBA" id="ARBA00022840"/>
    </source>
</evidence>
<dbReference type="EMBL" id="JAHRHJ020000008">
    <property type="protein sequence ID" value="KAH9304305.1"/>
    <property type="molecule type" value="Genomic_DNA"/>
</dbReference>
<dbReference type="FunFam" id="3.40.50.10330:FF:000023">
    <property type="entry name" value="diacylglycerol kinase"/>
    <property type="match status" value="1"/>
</dbReference>
<feature type="domain" description="DAGKc" evidence="8">
    <location>
        <begin position="94"/>
        <end position="250"/>
    </location>
</feature>
<keyword evidence="5 6" id="KW-0067">ATP-binding</keyword>
<protein>
    <recommendedName>
        <fullName evidence="6">Diacylglycerol kinase</fullName>
        <shortName evidence="6">DAG kinase</shortName>
        <ecNumber evidence="6">2.7.1.107</ecNumber>
    </recommendedName>
</protein>
<evidence type="ECO:0000256" key="2">
    <source>
        <dbReference type="ARBA" id="ARBA00022679"/>
    </source>
</evidence>
<reference evidence="9 10" key="1">
    <citation type="journal article" date="2021" name="Nat. Plants">
        <title>The Taxus genome provides insights into paclitaxel biosynthesis.</title>
        <authorList>
            <person name="Xiong X."/>
            <person name="Gou J."/>
            <person name="Liao Q."/>
            <person name="Li Y."/>
            <person name="Zhou Q."/>
            <person name="Bi G."/>
            <person name="Li C."/>
            <person name="Du R."/>
            <person name="Wang X."/>
            <person name="Sun T."/>
            <person name="Guo L."/>
            <person name="Liang H."/>
            <person name="Lu P."/>
            <person name="Wu Y."/>
            <person name="Zhang Z."/>
            <person name="Ro D.K."/>
            <person name="Shang Y."/>
            <person name="Huang S."/>
            <person name="Yan J."/>
        </authorList>
    </citation>
    <scope>NUCLEOTIDE SEQUENCE [LARGE SCALE GENOMIC DNA]</scope>
    <source>
        <strain evidence="9">Ta-2019</strain>
    </source>
</reference>
<dbReference type="OMA" id="VYSGYSC"/>
<dbReference type="GO" id="GO:0004143">
    <property type="term" value="F:ATP-dependent diacylglycerol kinase activity"/>
    <property type="evidence" value="ECO:0007669"/>
    <property type="project" value="UniProtKB-EC"/>
</dbReference>
<dbReference type="SMART" id="SM00046">
    <property type="entry name" value="DAGKc"/>
    <property type="match status" value="1"/>
</dbReference>
<dbReference type="InterPro" id="IPR037607">
    <property type="entry name" value="DGK"/>
</dbReference>
<dbReference type="GO" id="GO:0005524">
    <property type="term" value="F:ATP binding"/>
    <property type="evidence" value="ECO:0007669"/>
    <property type="project" value="UniProtKB-KW"/>
</dbReference>
<dbReference type="GO" id="GO:0016020">
    <property type="term" value="C:membrane"/>
    <property type="evidence" value="ECO:0007669"/>
    <property type="project" value="TreeGrafter"/>
</dbReference>
<evidence type="ECO:0000256" key="4">
    <source>
        <dbReference type="ARBA" id="ARBA00022777"/>
    </source>
</evidence>
<dbReference type="PANTHER" id="PTHR11255">
    <property type="entry name" value="DIACYLGLYCEROL KINASE"/>
    <property type="match status" value="1"/>
</dbReference>
<dbReference type="Gene3D" id="3.40.50.10330">
    <property type="entry name" value="Probable inorganic polyphosphate/atp-NAD kinase, domain 1"/>
    <property type="match status" value="1"/>
</dbReference>
<dbReference type="SMART" id="SM00045">
    <property type="entry name" value="DAGKa"/>
    <property type="match status" value="1"/>
</dbReference>
<evidence type="ECO:0000256" key="1">
    <source>
        <dbReference type="ARBA" id="ARBA00009280"/>
    </source>
</evidence>
<dbReference type="EC" id="2.7.1.107" evidence="6"/>
<name>A0AA38CPH0_TAXCH</name>
<gene>
    <name evidence="9" type="ORF">KI387_008709</name>
</gene>
<dbReference type="Pfam" id="PF00781">
    <property type="entry name" value="DAGK_cat"/>
    <property type="match status" value="1"/>
</dbReference>
<evidence type="ECO:0000256" key="6">
    <source>
        <dbReference type="RuleBase" id="RU361128"/>
    </source>
</evidence>
<proteinExistence type="inferred from homology"/>
<dbReference type="InterPro" id="IPR001206">
    <property type="entry name" value="Diacylglycerol_kinase_cat_dom"/>
</dbReference>
<comment type="catalytic activity">
    <reaction evidence="6">
        <text>a 1,2-diacyl-sn-glycerol + ATP = a 1,2-diacyl-sn-glycero-3-phosphate + ADP + H(+)</text>
        <dbReference type="Rhea" id="RHEA:10272"/>
        <dbReference type="ChEBI" id="CHEBI:15378"/>
        <dbReference type="ChEBI" id="CHEBI:17815"/>
        <dbReference type="ChEBI" id="CHEBI:30616"/>
        <dbReference type="ChEBI" id="CHEBI:58608"/>
        <dbReference type="ChEBI" id="CHEBI:456216"/>
        <dbReference type="EC" id="2.7.1.107"/>
    </reaction>
</comment>
<dbReference type="PANTHER" id="PTHR11255:SF80">
    <property type="entry name" value="EYE-SPECIFIC DIACYLGLYCEROL KINASE"/>
    <property type="match status" value="1"/>
</dbReference>
<evidence type="ECO:0000313" key="9">
    <source>
        <dbReference type="EMBL" id="KAH9304305.1"/>
    </source>
</evidence>
<dbReference type="Pfam" id="PF00609">
    <property type="entry name" value="DAGK_acc"/>
    <property type="match status" value="1"/>
</dbReference>
<dbReference type="InterPro" id="IPR016064">
    <property type="entry name" value="NAD/diacylglycerol_kinase_sf"/>
</dbReference>
<dbReference type="Proteomes" id="UP000824469">
    <property type="component" value="Unassembled WGS sequence"/>
</dbReference>
<dbReference type="InterPro" id="IPR017438">
    <property type="entry name" value="ATP-NAD_kinase_N"/>
</dbReference>